<dbReference type="InterPro" id="IPR041246">
    <property type="entry name" value="Bact_MG10"/>
</dbReference>
<dbReference type="Pfam" id="PF17972">
    <property type="entry name" value="bMG5"/>
    <property type="match status" value="1"/>
</dbReference>
<organism evidence="6 7">
    <name type="scientific">Dongia soli</name>
    <dbReference type="NCBI Taxonomy" id="600628"/>
    <lineage>
        <taxon>Bacteria</taxon>
        <taxon>Pseudomonadati</taxon>
        <taxon>Pseudomonadota</taxon>
        <taxon>Alphaproteobacteria</taxon>
        <taxon>Rhodospirillales</taxon>
        <taxon>Dongiaceae</taxon>
        <taxon>Dongia</taxon>
    </lineage>
</organism>
<dbReference type="Proteomes" id="UP001279642">
    <property type="component" value="Unassembled WGS sequence"/>
</dbReference>
<feature type="domain" description="Alpha-2-macroglobulin bait region" evidence="4">
    <location>
        <begin position="866"/>
        <end position="1008"/>
    </location>
</feature>
<dbReference type="InterPro" id="IPR026284">
    <property type="entry name" value="A2MG_proteobact"/>
</dbReference>
<dbReference type="SMART" id="SM01359">
    <property type="entry name" value="A2M_N_2"/>
    <property type="match status" value="1"/>
</dbReference>
<comment type="similarity">
    <text evidence="1">Belongs to the protease inhibitor I39 (alpha-2-macroglobulin) family. Bacterial alpha-2-macroglobulin subfamily.</text>
</comment>
<dbReference type="Pfam" id="PF17973">
    <property type="entry name" value="bMG10"/>
    <property type="match status" value="1"/>
</dbReference>
<dbReference type="EMBL" id="JAXCLW010000002">
    <property type="protein sequence ID" value="MDY0883127.1"/>
    <property type="molecule type" value="Genomic_DNA"/>
</dbReference>
<evidence type="ECO:0000256" key="2">
    <source>
        <dbReference type="ARBA" id="ARBA00022729"/>
    </source>
</evidence>
<dbReference type="InterPro" id="IPR021868">
    <property type="entry name" value="Alpha_2_Macroglob_MG3"/>
</dbReference>
<dbReference type="InterPro" id="IPR047565">
    <property type="entry name" value="Alpha-macroglob_thiol-ester_cl"/>
</dbReference>
<dbReference type="InterPro" id="IPR001599">
    <property type="entry name" value="Macroglobln_a2"/>
</dbReference>
<dbReference type="SUPFAM" id="SSF48239">
    <property type="entry name" value="Terpenoid cyclases/Protein prenyltransferases"/>
    <property type="match status" value="1"/>
</dbReference>
<dbReference type="Pfam" id="PF01835">
    <property type="entry name" value="MG2"/>
    <property type="match status" value="1"/>
</dbReference>
<dbReference type="Pfam" id="PF11974">
    <property type="entry name" value="bMG3"/>
    <property type="match status" value="1"/>
</dbReference>
<gene>
    <name evidence="6" type="ORF">SMD27_09745</name>
</gene>
<dbReference type="InterPro" id="IPR041203">
    <property type="entry name" value="Bact_A2M_MG5"/>
</dbReference>
<dbReference type="PANTHER" id="PTHR40094">
    <property type="entry name" value="ALPHA-2-MACROGLOBULIN HOMOLOG"/>
    <property type="match status" value="1"/>
</dbReference>
<dbReference type="Pfam" id="PF17962">
    <property type="entry name" value="bMG6"/>
    <property type="match status" value="1"/>
</dbReference>
<dbReference type="CDD" id="cd02891">
    <property type="entry name" value="A2M_like"/>
    <property type="match status" value="1"/>
</dbReference>
<protein>
    <submittedName>
        <fullName evidence="6">Alpha-2-macroglobulin</fullName>
    </submittedName>
</protein>
<dbReference type="Gene3D" id="2.60.40.1930">
    <property type="match status" value="1"/>
</dbReference>
<dbReference type="RefSeq" id="WP_320508175.1">
    <property type="nucleotide sequence ID" value="NZ_JAXCLW010000002.1"/>
</dbReference>
<feature type="signal peptide" evidence="3">
    <location>
        <begin position="1"/>
        <end position="22"/>
    </location>
</feature>
<dbReference type="Gene3D" id="1.50.10.20">
    <property type="match status" value="1"/>
</dbReference>
<evidence type="ECO:0000256" key="3">
    <source>
        <dbReference type="SAM" id="SignalP"/>
    </source>
</evidence>
<evidence type="ECO:0000259" key="4">
    <source>
        <dbReference type="SMART" id="SM01359"/>
    </source>
</evidence>
<keyword evidence="7" id="KW-1185">Reference proteome</keyword>
<evidence type="ECO:0000256" key="1">
    <source>
        <dbReference type="ARBA" id="ARBA00010556"/>
    </source>
</evidence>
<dbReference type="InterPro" id="IPR049120">
    <property type="entry name" value="A2M_bMG2"/>
</dbReference>
<feature type="domain" description="Alpha-2-macroglobulin" evidence="5">
    <location>
        <begin position="1068"/>
        <end position="1157"/>
    </location>
</feature>
<dbReference type="InterPro" id="IPR011625">
    <property type="entry name" value="A2M_N_BRD"/>
</dbReference>
<dbReference type="InterPro" id="IPR011626">
    <property type="entry name" value="Alpha-macroglobulin_TED"/>
</dbReference>
<dbReference type="InterPro" id="IPR008930">
    <property type="entry name" value="Terpenoid_cyclase/PrenylTrfase"/>
</dbReference>
<evidence type="ECO:0000313" key="6">
    <source>
        <dbReference type="EMBL" id="MDY0883127.1"/>
    </source>
</evidence>
<dbReference type="PIRSF" id="PIRSF038980">
    <property type="entry name" value="A2M_bac"/>
    <property type="match status" value="1"/>
</dbReference>
<dbReference type="Pfam" id="PF07678">
    <property type="entry name" value="TED_complement"/>
    <property type="match status" value="1"/>
</dbReference>
<keyword evidence="2 3" id="KW-0732">Signal</keyword>
<feature type="chain" id="PRO_5046433433" evidence="3">
    <location>
        <begin position="23"/>
        <end position="1746"/>
    </location>
</feature>
<dbReference type="Pfam" id="PF21142">
    <property type="entry name" value="A2M_bMG2"/>
    <property type="match status" value="1"/>
</dbReference>
<dbReference type="Pfam" id="PF00207">
    <property type="entry name" value="A2M"/>
    <property type="match status" value="1"/>
</dbReference>
<dbReference type="SMART" id="SM01419">
    <property type="entry name" value="Thiol-ester_cl"/>
    <property type="match status" value="1"/>
</dbReference>
<proteinExistence type="inferred from homology"/>
<name>A0ABU5EA27_9PROT</name>
<sequence>MIVFARVLFFLCCCIFSFSARATDLSAVEGAAGEYRDAIVSERLPDGERDPQKLLANLSASMEQKNWAAVTEIARRLIKLGEYRYEIWDSLAVANERLGPDLDAVYAAMIASQQAVAPQQRGTQLLRVARNLEKADRDAEALTAFEQAAALTADPEASDGLHRLSARLAFHIVGNSTAGSGDRARACVEFDRSLRSTTQLRYEDYVRVTPEARLSFQTQGDTLCIDGLAYSQSYEISMLRGLPAAISGRLESDEKIEVSIGDREPSVGFRNQAYVLPRVGSTGVPLYTVNVERVKLKLLRINDRNLVETLNERRFLANLYEYDGRRIANESGEEVWQGSMDIAMEKNARQATSIPISGVISKPEPGIYVLMARPYRSGEEDGQDQDSRSYWDAYATQWLVVSDLGLTTFSGSDGLSVFVRSLADATSIDRVEVRLLARNNEILAKAETDRSGFAHFDPGLLRGEGGRTATAVMALRTKDSDFSFLDLTRAAYDLSDRGVSGRASPGEADLFFYTDRGVYRPGETVHLSALLRDSTAKAITGLPISLRLLRPDGIEAQRYDNLKDKMGGFQQDMEIADTARTGSWTVEAYIDPKGRPVATTTFLVEDVVPARIEVAGKPESDTLTPGQNSAIDVTAKFLYGAPAAGLVTKADILVGRDPKPFPAYSGYQFGLADEDVEAKRIALADQQTDAEGRVRLPIQLADLPDVQSPLAANLRVEVYEFGGRPVIKSVSLPIRRDGVALGIKPGFADSEAAEGSTAGFEVIALDKDGKTVAKPDLQYRLVKENWDYNWYFTNGSWDYAVTVSDGSVTTGSVTVPADKPGTVQAAVDWGNYRLEVFDPVSGSAASVRFHAGWSAKPGTAETPDKLTLTADKPVYQPGDTADVMIRPPFDGEVLLTIATDHVIEKRIVTVPKEGKTVRLSVNGEWGAGAYVLASAFRPGEKAERGPGRAIGVTWLGIDPKPRQLLISMTVPDKVLPRQHIDLPVTIGNISSGTAMLTLAAVDEGILQLTDFATPDPVNFYLGKRRLGLEVRDLYGQLIDGKVGRRGQIREGGDGDMRQRGAPPEIKLVALFSGPVTVDKDGKAIVGLDIPDYNGRLRLMAIAYDERNIGSAEAGLVVRDPIVAEISTPRFLAPGDQSALSLSLQNLDGVAGQYSVALHAENDVQLAPDGASFTTDLAKGATTSRRIAMLGNRVGSGEITLTIDGPGGYHRERKVSVPVRPAQPPITESRVATLKPGERLDVPAAALDAYLPGTGLIRTSFSTTPNLDVQTVLQSLEHYPYGCLEQTTSIAFPLLFTSEVAKAWDLENRYEKIDADQVQRAVARIIDRQRFDGQFSLWSSSGPAEPWLSAYAMDFLTRARDKGFKVPDSAYANGLNGLRQIVRQDIGDAWQRYTVSLPAKAYALYVLTAARQANLSDLRYIFDTYKDSAPTLPIAQLSAALAVSGDQGRAAEGFKIALSQIGKRSDVWWDYGSPLRDLAATISLLRESGMAEQMLSDQQPAVLLDRLAALQNGRKYLSTQEQAWLLLAASTASSGAQQVDLKIGGAETVRQSRPYTRLLNTENLRQGFAVANAGQGVIYARATSTGILQKDQPASSNGYSIERGYFLQDGKPADLGQLKQNDLLVVVIKGQITDRANHQSMVVDLLPAGLEIENARLADRRQTAEYAWLPSLSTPDYEEYRDDRYVAAFDMADADHSSSNDRDFTFAYLTRVVSPGKYKVPPVIVEDMYKPEFRARGTVGHMEIAAP</sequence>
<comment type="caution">
    <text evidence="6">The sequence shown here is derived from an EMBL/GenBank/DDBJ whole genome shotgun (WGS) entry which is preliminary data.</text>
</comment>
<dbReference type="InterPro" id="IPR051802">
    <property type="entry name" value="YfhM-like"/>
</dbReference>
<evidence type="ECO:0000259" key="5">
    <source>
        <dbReference type="SMART" id="SM01360"/>
    </source>
</evidence>
<dbReference type="InterPro" id="IPR041462">
    <property type="entry name" value="Bact_A2M_MG6"/>
</dbReference>
<reference evidence="6 7" key="1">
    <citation type="journal article" date="2016" name="Antonie Van Leeuwenhoek">
        <title>Dongia soli sp. nov., isolated from soil from Dokdo, Korea.</title>
        <authorList>
            <person name="Kim D.U."/>
            <person name="Lee H."/>
            <person name="Kim H."/>
            <person name="Kim S.G."/>
            <person name="Ka J.O."/>
        </authorList>
    </citation>
    <scope>NUCLEOTIDE SEQUENCE [LARGE SCALE GENOMIC DNA]</scope>
    <source>
        <strain evidence="6 7">D78</strain>
    </source>
</reference>
<dbReference type="Pfam" id="PF07703">
    <property type="entry name" value="A2M_BRD"/>
    <property type="match status" value="1"/>
</dbReference>
<dbReference type="PANTHER" id="PTHR40094:SF1">
    <property type="entry name" value="UBIQUITIN DOMAIN-CONTAINING PROTEIN"/>
    <property type="match status" value="1"/>
</dbReference>
<accession>A0ABU5EA27</accession>
<dbReference type="SMART" id="SM01360">
    <property type="entry name" value="A2M"/>
    <property type="match status" value="1"/>
</dbReference>
<dbReference type="InterPro" id="IPR002890">
    <property type="entry name" value="MG2"/>
</dbReference>
<evidence type="ECO:0000313" key="7">
    <source>
        <dbReference type="Proteomes" id="UP001279642"/>
    </source>
</evidence>